<dbReference type="PROSITE" id="PS00018">
    <property type="entry name" value="EF_HAND_1"/>
    <property type="match status" value="1"/>
</dbReference>
<feature type="compositionally biased region" description="Basic and acidic residues" evidence="2">
    <location>
        <begin position="21"/>
        <end position="39"/>
    </location>
</feature>
<evidence type="ECO:0000256" key="2">
    <source>
        <dbReference type="SAM" id="MobiDB-lite"/>
    </source>
</evidence>
<dbReference type="InterPro" id="IPR018247">
    <property type="entry name" value="EF_Hand_1_Ca_BS"/>
</dbReference>
<keyword evidence="5" id="KW-1185">Reference proteome</keyword>
<dbReference type="Proteomes" id="UP000677054">
    <property type="component" value="Unassembled WGS sequence"/>
</dbReference>
<dbReference type="InterPro" id="IPR002048">
    <property type="entry name" value="EF_hand_dom"/>
</dbReference>
<accession>A0A7R9A280</accession>
<dbReference type="PROSITE" id="PS50222">
    <property type="entry name" value="EF_HAND_2"/>
    <property type="match status" value="1"/>
</dbReference>
<name>A0A7R9A280_9CRUS</name>
<dbReference type="InterPro" id="IPR011992">
    <property type="entry name" value="EF-hand-dom_pair"/>
</dbReference>
<feature type="compositionally biased region" description="Basic and acidic residues" evidence="2">
    <location>
        <begin position="46"/>
        <end position="59"/>
    </location>
</feature>
<dbReference type="OrthoDB" id="6256369at2759"/>
<dbReference type="EMBL" id="CAJPEV010000744">
    <property type="protein sequence ID" value="CAG0888173.1"/>
    <property type="molecule type" value="Genomic_DNA"/>
</dbReference>
<keyword evidence="1" id="KW-0106">Calcium</keyword>
<dbReference type="AlphaFoldDB" id="A0A7R9A280"/>
<dbReference type="GO" id="GO:0005509">
    <property type="term" value="F:calcium ion binding"/>
    <property type="evidence" value="ECO:0007669"/>
    <property type="project" value="InterPro"/>
</dbReference>
<gene>
    <name evidence="4" type="ORF">DSTB1V02_LOCUS4836</name>
</gene>
<feature type="compositionally biased region" description="Polar residues" evidence="2">
    <location>
        <begin position="164"/>
        <end position="181"/>
    </location>
</feature>
<dbReference type="SUPFAM" id="SSF47473">
    <property type="entry name" value="EF-hand"/>
    <property type="match status" value="1"/>
</dbReference>
<organism evidence="4">
    <name type="scientific">Darwinula stevensoni</name>
    <dbReference type="NCBI Taxonomy" id="69355"/>
    <lineage>
        <taxon>Eukaryota</taxon>
        <taxon>Metazoa</taxon>
        <taxon>Ecdysozoa</taxon>
        <taxon>Arthropoda</taxon>
        <taxon>Crustacea</taxon>
        <taxon>Oligostraca</taxon>
        <taxon>Ostracoda</taxon>
        <taxon>Podocopa</taxon>
        <taxon>Podocopida</taxon>
        <taxon>Darwinulocopina</taxon>
        <taxon>Darwinuloidea</taxon>
        <taxon>Darwinulidae</taxon>
        <taxon>Darwinula</taxon>
    </lineage>
</organism>
<evidence type="ECO:0000256" key="1">
    <source>
        <dbReference type="ARBA" id="ARBA00022837"/>
    </source>
</evidence>
<protein>
    <recommendedName>
        <fullName evidence="3">EF-hand domain-containing protein</fullName>
    </recommendedName>
</protein>
<evidence type="ECO:0000313" key="5">
    <source>
        <dbReference type="Proteomes" id="UP000677054"/>
    </source>
</evidence>
<feature type="region of interest" description="Disordered" evidence="2">
    <location>
        <begin position="163"/>
        <end position="182"/>
    </location>
</feature>
<evidence type="ECO:0000259" key="3">
    <source>
        <dbReference type="PROSITE" id="PS50222"/>
    </source>
</evidence>
<dbReference type="CDD" id="cd00051">
    <property type="entry name" value="EFh"/>
    <property type="match status" value="1"/>
</dbReference>
<feature type="region of interest" description="Disordered" evidence="2">
    <location>
        <begin position="17"/>
        <end position="59"/>
    </location>
</feature>
<dbReference type="SMART" id="SM00054">
    <property type="entry name" value="EFh"/>
    <property type="match status" value="1"/>
</dbReference>
<dbReference type="Pfam" id="PF13499">
    <property type="entry name" value="EF-hand_7"/>
    <property type="match status" value="1"/>
</dbReference>
<evidence type="ECO:0000313" key="4">
    <source>
        <dbReference type="EMBL" id="CAD7244957.1"/>
    </source>
</evidence>
<dbReference type="Gene3D" id="1.10.238.10">
    <property type="entry name" value="EF-hand"/>
    <property type="match status" value="1"/>
</dbReference>
<sequence>MEPLGVEKVPIDAHVGVRPRSRPDVGRRMERKVEKEAMKRSGSCDWSEKADVDHESDAGSVADEDRLKRLFDTCDTDGDGYITCEDLLYICQELSLEDCFDDIISQLGMQMNSRISFEEFVKCRIALNSEIEALRQESSSAPSATGDSSSGIYPLAFRHGDGASNASGTNTNDYIPTSSENSLERGGLGLVKKQFGDSWEFDSGARDLSPEPRSLQKLLENAGAILPGSSSHLLDVANKVSQNFSLPYLFSSGCPKMFNLGMFQAGTPCHELRTEV</sequence>
<feature type="domain" description="EF-hand" evidence="3">
    <location>
        <begin position="62"/>
        <end position="97"/>
    </location>
</feature>
<proteinExistence type="predicted"/>
<dbReference type="EMBL" id="LR900261">
    <property type="protein sequence ID" value="CAD7244957.1"/>
    <property type="molecule type" value="Genomic_DNA"/>
</dbReference>
<reference evidence="4" key="1">
    <citation type="submission" date="2020-11" db="EMBL/GenBank/DDBJ databases">
        <authorList>
            <person name="Tran Van P."/>
        </authorList>
    </citation>
    <scope>NUCLEOTIDE SEQUENCE</scope>
</reference>